<feature type="compositionally biased region" description="Low complexity" evidence="1">
    <location>
        <begin position="1"/>
        <end position="32"/>
    </location>
</feature>
<feature type="region of interest" description="Disordered" evidence="1">
    <location>
        <begin position="1"/>
        <end position="34"/>
    </location>
</feature>
<dbReference type="Gene3D" id="3.40.50.1820">
    <property type="entry name" value="alpha/beta hydrolase"/>
    <property type="match status" value="1"/>
</dbReference>
<reference evidence="2 3" key="1">
    <citation type="submission" date="2021-11" db="EMBL/GenBank/DDBJ databases">
        <authorList>
            <person name="Liang Q."/>
            <person name="Mou H."/>
            <person name="Liu Z."/>
        </authorList>
    </citation>
    <scope>NUCLEOTIDE SEQUENCE [LARGE SCALE GENOMIC DNA]</scope>
    <source>
        <strain evidence="2 3">CHU3</strain>
    </source>
</reference>
<dbReference type="EMBL" id="JAJIRN010000010">
    <property type="protein sequence ID" value="MCV2370708.1"/>
    <property type="molecule type" value="Genomic_DNA"/>
</dbReference>
<dbReference type="SUPFAM" id="SSF53474">
    <property type="entry name" value="alpha/beta-Hydrolases"/>
    <property type="match status" value="1"/>
</dbReference>
<organism evidence="2 3">
    <name type="scientific">Roseateles oligotrophus</name>
    <dbReference type="NCBI Taxonomy" id="1769250"/>
    <lineage>
        <taxon>Bacteria</taxon>
        <taxon>Pseudomonadati</taxon>
        <taxon>Pseudomonadota</taxon>
        <taxon>Betaproteobacteria</taxon>
        <taxon>Burkholderiales</taxon>
        <taxon>Sphaerotilaceae</taxon>
        <taxon>Roseateles</taxon>
    </lineage>
</organism>
<comment type="caution">
    <text evidence="2">The sequence shown here is derived from an EMBL/GenBank/DDBJ whole genome shotgun (WGS) entry which is preliminary data.</text>
</comment>
<dbReference type="InterPro" id="IPR029058">
    <property type="entry name" value="AB_hydrolase_fold"/>
</dbReference>
<keyword evidence="3" id="KW-1185">Reference proteome</keyword>
<accession>A0ABT2YKY7</accession>
<protein>
    <submittedName>
        <fullName evidence="2">Alpha/beta hydrolase</fullName>
    </submittedName>
</protein>
<proteinExistence type="predicted"/>
<sequence>MRSTNRPASKKSAPARASTESAPETAEAAEPSYSLPDFPAPNAFLMMLEGRAPWEYAALLAATPWLRKLPRGDGHPVIVFPGLGANDVTTQPLRRFLDGLGYETHPWHQGFNFGPRQGVLEQCSADVKALFKRHARPVSLVGWSLGGIYARELAKELPDHTRCVVTLGTPFTGHPRATNAWRFFELMNGRHVGDPTMLAQIRQTPPVPTTSIYSRTDGIVSWRCSVIEPDPQIGHSENIEVHASHLGLGLNPLALYALADRLTQDPQQWAPFDPQGAKRWFFRTPVMI</sequence>
<keyword evidence="2" id="KW-0378">Hydrolase</keyword>
<evidence type="ECO:0000313" key="3">
    <source>
        <dbReference type="Proteomes" id="UP001209701"/>
    </source>
</evidence>
<gene>
    <name evidence="2" type="ORF">LNV07_21695</name>
</gene>
<dbReference type="GO" id="GO:0016787">
    <property type="term" value="F:hydrolase activity"/>
    <property type="evidence" value="ECO:0007669"/>
    <property type="project" value="UniProtKB-KW"/>
</dbReference>
<name>A0ABT2YKY7_9BURK</name>
<dbReference type="RefSeq" id="WP_263573297.1">
    <property type="nucleotide sequence ID" value="NZ_JAJIRN010000010.1"/>
</dbReference>
<evidence type="ECO:0000256" key="1">
    <source>
        <dbReference type="SAM" id="MobiDB-lite"/>
    </source>
</evidence>
<evidence type="ECO:0000313" key="2">
    <source>
        <dbReference type="EMBL" id="MCV2370708.1"/>
    </source>
</evidence>
<dbReference type="Proteomes" id="UP001209701">
    <property type="component" value="Unassembled WGS sequence"/>
</dbReference>